<feature type="DNA-binding region" description="Homeobox" evidence="11">
    <location>
        <begin position="578"/>
        <end position="637"/>
    </location>
</feature>
<dbReference type="InterPro" id="IPR045876">
    <property type="entry name" value="PRHA-like_PHD-finger"/>
</dbReference>
<evidence type="ECO:0000256" key="15">
    <source>
        <dbReference type="SAM" id="MobiDB-lite"/>
    </source>
</evidence>
<dbReference type="InterPro" id="IPR001356">
    <property type="entry name" value="HD"/>
</dbReference>
<evidence type="ECO:0000256" key="3">
    <source>
        <dbReference type="ARBA" id="ARBA00022723"/>
    </source>
</evidence>
<feature type="compositionally biased region" description="Basic residues" evidence="15">
    <location>
        <begin position="175"/>
        <end position="187"/>
    </location>
</feature>
<dbReference type="EMBL" id="CM026421">
    <property type="protein sequence ID" value="KAG0593177.1"/>
    <property type="molecule type" value="Genomic_DNA"/>
</dbReference>
<name>A0A8T0JBL9_CERPU</name>
<keyword evidence="9" id="KW-0804">Transcription</keyword>
<dbReference type="PROSITE" id="PS50071">
    <property type="entry name" value="HOMEOBOX_2"/>
    <property type="match status" value="1"/>
</dbReference>
<keyword evidence="10 11" id="KW-0539">Nucleus</keyword>
<evidence type="ECO:0000256" key="7">
    <source>
        <dbReference type="ARBA" id="ARBA00023125"/>
    </source>
</evidence>
<dbReference type="GO" id="GO:0045814">
    <property type="term" value="P:negative regulation of gene expression, epigenetic"/>
    <property type="evidence" value="ECO:0007669"/>
    <property type="project" value="TreeGrafter"/>
</dbReference>
<proteinExistence type="inferred from homology"/>
<comment type="similarity">
    <text evidence="2">Belongs to the PHD-associated homeobox family.</text>
</comment>
<evidence type="ECO:0000256" key="2">
    <source>
        <dbReference type="ARBA" id="ARBA00007427"/>
    </source>
</evidence>
<dbReference type="SMART" id="SM00389">
    <property type="entry name" value="HOX"/>
    <property type="match status" value="1"/>
</dbReference>
<keyword evidence="7 11" id="KW-0238">DNA-binding</keyword>
<dbReference type="InterPro" id="IPR009057">
    <property type="entry name" value="Homeodomain-like_sf"/>
</dbReference>
<evidence type="ECO:0000259" key="17">
    <source>
        <dbReference type="PROSITE" id="PS50071"/>
    </source>
</evidence>
<gene>
    <name evidence="18" type="ORF">KC19_1G309200</name>
</gene>
<dbReference type="Pfam" id="PF00046">
    <property type="entry name" value="Homeodomain"/>
    <property type="match status" value="1"/>
</dbReference>
<evidence type="ECO:0000256" key="9">
    <source>
        <dbReference type="ARBA" id="ARBA00023163"/>
    </source>
</evidence>
<protein>
    <submittedName>
        <fullName evidence="18">Uncharacterized protein</fullName>
    </submittedName>
</protein>
<dbReference type="PROSITE" id="PS50016">
    <property type="entry name" value="ZF_PHD_2"/>
    <property type="match status" value="1"/>
</dbReference>
<feature type="compositionally biased region" description="Acidic residues" evidence="15">
    <location>
        <begin position="391"/>
        <end position="400"/>
    </location>
</feature>
<dbReference type="InterPro" id="IPR019786">
    <property type="entry name" value="Zinc_finger_PHD-type_CS"/>
</dbReference>
<feature type="compositionally biased region" description="Gly residues" evidence="15">
    <location>
        <begin position="85"/>
        <end position="96"/>
    </location>
</feature>
<feature type="compositionally biased region" description="Basic residues" evidence="15">
    <location>
        <begin position="118"/>
        <end position="134"/>
    </location>
</feature>
<keyword evidence="5" id="KW-0862">Zinc</keyword>
<dbReference type="InterPro" id="IPR013083">
    <property type="entry name" value="Znf_RING/FYVE/PHD"/>
</dbReference>
<keyword evidence="3" id="KW-0479">Metal-binding</keyword>
<keyword evidence="14" id="KW-0175">Coiled coil</keyword>
<keyword evidence="8 11" id="KW-0371">Homeobox</keyword>
<accession>A0A8T0JBL9</accession>
<feature type="domain" description="PHD-type" evidence="16">
    <location>
        <begin position="285"/>
        <end position="342"/>
    </location>
</feature>
<dbReference type="InterPro" id="IPR001965">
    <property type="entry name" value="Znf_PHD"/>
</dbReference>
<dbReference type="CDD" id="cd15504">
    <property type="entry name" value="PHD_PRHA_like"/>
    <property type="match status" value="1"/>
</dbReference>
<reference evidence="18" key="1">
    <citation type="submission" date="2020-06" db="EMBL/GenBank/DDBJ databases">
        <title>WGS assembly of Ceratodon purpureus strain R40.</title>
        <authorList>
            <person name="Carey S.B."/>
            <person name="Jenkins J."/>
            <person name="Shu S."/>
            <person name="Lovell J.T."/>
            <person name="Sreedasyam A."/>
            <person name="Maumus F."/>
            <person name="Tiley G.P."/>
            <person name="Fernandez-Pozo N."/>
            <person name="Barry K."/>
            <person name="Chen C."/>
            <person name="Wang M."/>
            <person name="Lipzen A."/>
            <person name="Daum C."/>
            <person name="Saski C.A."/>
            <person name="Payton A.C."/>
            <person name="Mcbreen J.C."/>
            <person name="Conrad R.E."/>
            <person name="Kollar L.M."/>
            <person name="Olsson S."/>
            <person name="Huttunen S."/>
            <person name="Landis J.B."/>
            <person name="Wickett N.J."/>
            <person name="Johnson M.G."/>
            <person name="Rensing S.A."/>
            <person name="Grimwood J."/>
            <person name="Schmutz J."/>
            <person name="Mcdaniel S.F."/>
        </authorList>
    </citation>
    <scope>NUCLEOTIDE SEQUENCE</scope>
    <source>
        <strain evidence="18">R40</strain>
    </source>
</reference>
<keyword evidence="4 12" id="KW-0863">Zinc-finger</keyword>
<dbReference type="GO" id="GO:0005634">
    <property type="term" value="C:nucleus"/>
    <property type="evidence" value="ECO:0007669"/>
    <property type="project" value="UniProtKB-SubCell"/>
</dbReference>
<dbReference type="GO" id="GO:0008270">
    <property type="term" value="F:zinc ion binding"/>
    <property type="evidence" value="ECO:0007669"/>
    <property type="project" value="UniProtKB-KW"/>
</dbReference>
<evidence type="ECO:0000256" key="13">
    <source>
        <dbReference type="RuleBase" id="RU000682"/>
    </source>
</evidence>
<dbReference type="Gene3D" id="3.30.40.10">
    <property type="entry name" value="Zinc/RING finger domain, C3HC4 (zinc finger)"/>
    <property type="match status" value="1"/>
</dbReference>
<evidence type="ECO:0000256" key="5">
    <source>
        <dbReference type="ARBA" id="ARBA00022833"/>
    </source>
</evidence>
<dbReference type="FunFam" id="3.30.40.10:FF:000650">
    <property type="entry name" value="Homeobox protein HAT3.1"/>
    <property type="match status" value="1"/>
</dbReference>
<evidence type="ECO:0000256" key="12">
    <source>
        <dbReference type="PROSITE-ProRule" id="PRU00146"/>
    </source>
</evidence>
<feature type="compositionally biased region" description="Acidic residues" evidence="15">
    <location>
        <begin position="410"/>
        <end position="422"/>
    </location>
</feature>
<evidence type="ECO:0000256" key="8">
    <source>
        <dbReference type="ARBA" id="ARBA00023155"/>
    </source>
</evidence>
<keyword evidence="19" id="KW-1185">Reference proteome</keyword>
<evidence type="ECO:0000259" key="16">
    <source>
        <dbReference type="PROSITE" id="PS50016"/>
    </source>
</evidence>
<dbReference type="SUPFAM" id="SSF46689">
    <property type="entry name" value="Homeodomain-like"/>
    <property type="match status" value="1"/>
</dbReference>
<dbReference type="SMART" id="SM00249">
    <property type="entry name" value="PHD"/>
    <property type="match status" value="1"/>
</dbReference>
<evidence type="ECO:0000256" key="11">
    <source>
        <dbReference type="PROSITE-ProRule" id="PRU00108"/>
    </source>
</evidence>
<feature type="compositionally biased region" description="Gly residues" evidence="15">
    <location>
        <begin position="148"/>
        <end position="165"/>
    </location>
</feature>
<dbReference type="Pfam" id="PF00628">
    <property type="entry name" value="PHD"/>
    <property type="match status" value="1"/>
</dbReference>
<feature type="compositionally biased region" description="Low complexity" evidence="15">
    <location>
        <begin position="381"/>
        <end position="390"/>
    </location>
</feature>
<feature type="region of interest" description="Disordered" evidence="15">
    <location>
        <begin position="379"/>
        <end position="579"/>
    </location>
</feature>
<evidence type="ECO:0000256" key="1">
    <source>
        <dbReference type="ARBA" id="ARBA00004123"/>
    </source>
</evidence>
<dbReference type="PANTHER" id="PTHR12628:SF10">
    <property type="entry name" value="HOMEOBOX DOMAIN-CONTAINING PROTEIN"/>
    <property type="match status" value="1"/>
</dbReference>
<dbReference type="PANTHER" id="PTHR12628">
    <property type="entry name" value="POLYCOMB-LIKE TRANSCRIPTION FACTOR"/>
    <property type="match status" value="1"/>
</dbReference>
<evidence type="ECO:0000256" key="14">
    <source>
        <dbReference type="SAM" id="Coils"/>
    </source>
</evidence>
<comment type="subcellular location">
    <subcellularLocation>
        <location evidence="1 11 13">Nucleus</location>
    </subcellularLocation>
</comment>
<dbReference type="Gene3D" id="1.10.10.60">
    <property type="entry name" value="Homeodomain-like"/>
    <property type="match status" value="1"/>
</dbReference>
<keyword evidence="6" id="KW-0805">Transcription regulation</keyword>
<dbReference type="InterPro" id="IPR019787">
    <property type="entry name" value="Znf_PHD-finger"/>
</dbReference>
<dbReference type="PROSITE" id="PS01359">
    <property type="entry name" value="ZF_PHD_1"/>
    <property type="match status" value="1"/>
</dbReference>
<dbReference type="GO" id="GO:0003682">
    <property type="term" value="F:chromatin binding"/>
    <property type="evidence" value="ECO:0007669"/>
    <property type="project" value="TreeGrafter"/>
</dbReference>
<evidence type="ECO:0000313" key="19">
    <source>
        <dbReference type="Proteomes" id="UP000822688"/>
    </source>
</evidence>
<dbReference type="Proteomes" id="UP000822688">
    <property type="component" value="Chromosome 1"/>
</dbReference>
<feature type="compositionally biased region" description="Acidic residues" evidence="15">
    <location>
        <begin position="521"/>
        <end position="534"/>
    </location>
</feature>
<evidence type="ECO:0000256" key="6">
    <source>
        <dbReference type="ARBA" id="ARBA00023015"/>
    </source>
</evidence>
<feature type="domain" description="Homeobox" evidence="17">
    <location>
        <begin position="576"/>
        <end position="636"/>
    </location>
</feature>
<dbReference type="AlphaFoldDB" id="A0A8T0JBL9"/>
<dbReference type="SUPFAM" id="SSF57903">
    <property type="entry name" value="FYVE/PHD zinc finger"/>
    <property type="match status" value="1"/>
</dbReference>
<feature type="region of interest" description="Disordered" evidence="15">
    <location>
        <begin position="85"/>
        <end position="192"/>
    </location>
</feature>
<dbReference type="CDD" id="cd00086">
    <property type="entry name" value="homeodomain"/>
    <property type="match status" value="1"/>
</dbReference>
<evidence type="ECO:0000256" key="10">
    <source>
        <dbReference type="ARBA" id="ARBA00023242"/>
    </source>
</evidence>
<comment type="caution">
    <text evidence="18">The sequence shown here is derived from an EMBL/GenBank/DDBJ whole genome shotgun (WGS) entry which is preliminary data.</text>
</comment>
<organism evidence="18 19">
    <name type="scientific">Ceratodon purpureus</name>
    <name type="common">Fire moss</name>
    <name type="synonym">Dicranum purpureum</name>
    <dbReference type="NCBI Taxonomy" id="3225"/>
    <lineage>
        <taxon>Eukaryota</taxon>
        <taxon>Viridiplantae</taxon>
        <taxon>Streptophyta</taxon>
        <taxon>Embryophyta</taxon>
        <taxon>Bryophyta</taxon>
        <taxon>Bryophytina</taxon>
        <taxon>Bryopsida</taxon>
        <taxon>Dicranidae</taxon>
        <taxon>Pseudoditrichales</taxon>
        <taxon>Ditrichaceae</taxon>
        <taxon>Ceratodon</taxon>
    </lineage>
</organism>
<dbReference type="InterPro" id="IPR011011">
    <property type="entry name" value="Znf_FYVE_PHD"/>
</dbReference>
<dbReference type="GO" id="GO:0003677">
    <property type="term" value="F:DNA binding"/>
    <property type="evidence" value="ECO:0007669"/>
    <property type="project" value="UniProtKB-UniRule"/>
</dbReference>
<sequence>MSKNGAFRSWKTSQVLEELRDCSLSQSVSPLVKKGPCQCKEESTRVTRAGPSAAVRRLRCRGGAGQEGQLGHGLWLLGLLEGGNSEGSGEGSGSGRRGMVPEDVPQRHSSSEVVAKTMRSHLTRAPGKHKQRYRRMSDGDAVASSSPEGGGGGGVGVGGGLGVGGMDAEAAGRQMQRRRRRRRRRTRKTSEVVLDSRTRIKRRVKYLLMKMRVDQNLLDAYSGEGWNGQSREKIRPERELQRAEAQILHSKLAIREAMHELDDLGLEGSLDENAFDAEGRVFHEEIFCAKCKSQDALPDNDIILCDGACNRGFHQYCLEPPLATINIPPGDEGWLCPVCECKMECVEVINAYLGTNFEVENSWEMLFAKEALIAAGGGAQDGADGDFPSSDSEDDDYDPEGGEKLANSESEGESDNDGEDSDSGSGLRENEASASDNDEERSIAANLKRLSRGGGSSDSDDSEVSLVDELQDGDAKLGVGRRDSQAEESASDEDAMVIGGKRHRKAVDYRRLHDEMFGNTEIDDDNIPSEDEDWGPERRRRRTIPDDPSRPRVRRRRARSDLPPGSQGEGAADTPEREKRMWRRLPDSAVEVLRRDVVVNTLPSKTRKEELATELGLSFSQVHGWFKNQRHQALRKGLVSSRRPHLVASSSKAVNAVNAVNGVKTPASEQVDATETMMFQDESNSNAYLTEKLDEVQLRLLELKQTLEDFARNTRVVDDDDRSVGADNNFGNGGIGLPANGRRIIYVPVAEVRERAPVSAHTSAC</sequence>
<feature type="coiled-coil region" evidence="14">
    <location>
        <begin position="686"/>
        <end position="713"/>
    </location>
</feature>
<evidence type="ECO:0000313" key="18">
    <source>
        <dbReference type="EMBL" id="KAG0593177.1"/>
    </source>
</evidence>
<evidence type="ECO:0000256" key="4">
    <source>
        <dbReference type="ARBA" id="ARBA00022771"/>
    </source>
</evidence>
<feature type="compositionally biased region" description="Basic and acidic residues" evidence="15">
    <location>
        <begin position="506"/>
        <end position="516"/>
    </location>
</feature>